<organism evidence="4 5">
    <name type="scientific">Actinomadura coerulea</name>
    <dbReference type="NCBI Taxonomy" id="46159"/>
    <lineage>
        <taxon>Bacteria</taxon>
        <taxon>Bacillati</taxon>
        <taxon>Actinomycetota</taxon>
        <taxon>Actinomycetes</taxon>
        <taxon>Streptosporangiales</taxon>
        <taxon>Thermomonosporaceae</taxon>
        <taxon>Actinomadura</taxon>
    </lineage>
</organism>
<dbReference type="PANTHER" id="PTHR43790:SF8">
    <property type="entry name" value="SUGAR ABC TRANSPORTER ATP-BINDING PROTEIN"/>
    <property type="match status" value="1"/>
</dbReference>
<feature type="domain" description="ABC transporter" evidence="3">
    <location>
        <begin position="5"/>
        <end position="242"/>
    </location>
</feature>
<dbReference type="AlphaFoldDB" id="A0A7X0FVS1"/>
<accession>A0A7X0FVS1</accession>
<gene>
    <name evidence="4" type="ORF">BKA00_001527</name>
</gene>
<evidence type="ECO:0000259" key="3">
    <source>
        <dbReference type="PROSITE" id="PS50893"/>
    </source>
</evidence>
<dbReference type="InterPro" id="IPR027417">
    <property type="entry name" value="P-loop_NTPase"/>
</dbReference>
<dbReference type="GO" id="GO:0005524">
    <property type="term" value="F:ATP binding"/>
    <property type="evidence" value="ECO:0007669"/>
    <property type="project" value="UniProtKB-KW"/>
</dbReference>
<name>A0A7X0FVS1_9ACTN</name>
<dbReference type="InterPro" id="IPR017871">
    <property type="entry name" value="ABC_transporter-like_CS"/>
</dbReference>
<evidence type="ECO:0000256" key="1">
    <source>
        <dbReference type="ARBA" id="ARBA00022741"/>
    </source>
</evidence>
<keyword evidence="1" id="KW-0547">Nucleotide-binding</keyword>
<keyword evidence="4" id="KW-0762">Sugar transport</keyword>
<keyword evidence="2" id="KW-0067">ATP-binding</keyword>
<dbReference type="PROSITE" id="PS00211">
    <property type="entry name" value="ABC_TRANSPORTER_1"/>
    <property type="match status" value="1"/>
</dbReference>
<dbReference type="PANTHER" id="PTHR43790">
    <property type="entry name" value="CARBOHYDRATE TRANSPORT ATP-BINDING PROTEIN MG119-RELATED"/>
    <property type="match status" value="1"/>
</dbReference>
<dbReference type="SUPFAM" id="SSF52540">
    <property type="entry name" value="P-loop containing nucleoside triphosphate hydrolases"/>
    <property type="match status" value="1"/>
</dbReference>
<dbReference type="Gene3D" id="3.40.50.300">
    <property type="entry name" value="P-loop containing nucleotide triphosphate hydrolases"/>
    <property type="match status" value="1"/>
</dbReference>
<evidence type="ECO:0000313" key="5">
    <source>
        <dbReference type="Proteomes" id="UP000546324"/>
    </source>
</evidence>
<dbReference type="InterPro" id="IPR003439">
    <property type="entry name" value="ABC_transporter-like_ATP-bd"/>
</dbReference>
<comment type="caution">
    <text evidence="4">The sequence shown here is derived from an EMBL/GenBank/DDBJ whole genome shotgun (WGS) entry which is preliminary data.</text>
</comment>
<dbReference type="Proteomes" id="UP000546324">
    <property type="component" value="Unassembled WGS sequence"/>
</dbReference>
<keyword evidence="4" id="KW-0813">Transport</keyword>
<dbReference type="EMBL" id="JACHMQ010000001">
    <property type="protein sequence ID" value="MBB6394613.1"/>
    <property type="molecule type" value="Genomic_DNA"/>
</dbReference>
<evidence type="ECO:0000256" key="2">
    <source>
        <dbReference type="ARBA" id="ARBA00022840"/>
    </source>
</evidence>
<dbReference type="InterPro" id="IPR050107">
    <property type="entry name" value="ABC_carbohydrate_import_ATPase"/>
</dbReference>
<proteinExistence type="predicted"/>
<dbReference type="SMART" id="SM00382">
    <property type="entry name" value="AAA"/>
    <property type="match status" value="1"/>
</dbReference>
<sequence>MSEALRVEGISKRFGGVEALADVTLRLGKGEVLGLIGDNGAGKSTLIKIISGFQRPDSGRILIDGAEVSPRSVDHARSLGVDTVYQDLALVNELSVYHNMFLNRELVRWPLLSNRAMRRRAAEHLADMGVRIPSVDVEVAKLSGGQRQAIAVARSVYSDARILLLDEPLAAMGAKEGTMILDLVRDLKERGEVSIIIIAHNYAQVLDVCDRVNLLQHGRISFDKPTSETSLQELTDLVVADYRRSRGL</sequence>
<evidence type="ECO:0000313" key="4">
    <source>
        <dbReference type="EMBL" id="MBB6394613.1"/>
    </source>
</evidence>
<reference evidence="4 5" key="1">
    <citation type="submission" date="2020-08" db="EMBL/GenBank/DDBJ databases">
        <title>Sequencing the genomes of 1000 actinobacteria strains.</title>
        <authorList>
            <person name="Klenk H.-P."/>
        </authorList>
    </citation>
    <scope>NUCLEOTIDE SEQUENCE [LARGE SCALE GENOMIC DNA]</scope>
    <source>
        <strain evidence="4 5">DSM 43675</strain>
    </source>
</reference>
<protein>
    <submittedName>
        <fullName evidence="4">ABC-type sugar transport system ATPase subunit</fullName>
    </submittedName>
</protein>
<keyword evidence="5" id="KW-1185">Reference proteome</keyword>
<dbReference type="Pfam" id="PF00005">
    <property type="entry name" value="ABC_tran"/>
    <property type="match status" value="1"/>
</dbReference>
<dbReference type="GO" id="GO:0016887">
    <property type="term" value="F:ATP hydrolysis activity"/>
    <property type="evidence" value="ECO:0007669"/>
    <property type="project" value="InterPro"/>
</dbReference>
<dbReference type="InterPro" id="IPR003593">
    <property type="entry name" value="AAA+_ATPase"/>
</dbReference>
<dbReference type="PROSITE" id="PS50893">
    <property type="entry name" value="ABC_TRANSPORTER_2"/>
    <property type="match status" value="1"/>
</dbReference>
<dbReference type="CDD" id="cd03216">
    <property type="entry name" value="ABC_Carb_Monos_I"/>
    <property type="match status" value="1"/>
</dbReference>
<dbReference type="RefSeq" id="WP_185024248.1">
    <property type="nucleotide sequence ID" value="NZ_JACHMQ010000001.1"/>
</dbReference>